<protein>
    <submittedName>
        <fullName evidence="9">Conjugation protein, TraG/TraD family, (PXO2-16)</fullName>
    </submittedName>
</protein>
<comment type="similarity">
    <text evidence="2">Belongs to the VirD4/TraG family.</text>
</comment>
<organism evidence="9">
    <name type="scientific">Staphylococcus aureus</name>
    <dbReference type="NCBI Taxonomy" id="1280"/>
    <lineage>
        <taxon>Bacteria</taxon>
        <taxon>Bacillati</taxon>
        <taxon>Bacillota</taxon>
        <taxon>Bacilli</taxon>
        <taxon>Bacillales</taxon>
        <taxon>Staphylococcaceae</taxon>
        <taxon>Staphylococcus</taxon>
    </lineage>
</organism>
<evidence type="ECO:0000256" key="6">
    <source>
        <dbReference type="ARBA" id="ARBA00023136"/>
    </source>
</evidence>
<evidence type="ECO:0000256" key="2">
    <source>
        <dbReference type="ARBA" id="ARBA00008806"/>
    </source>
</evidence>
<dbReference type="CDD" id="cd01127">
    <property type="entry name" value="TrwB_TraG_TraD_VirD4"/>
    <property type="match status" value="2"/>
</dbReference>
<evidence type="ECO:0000259" key="8">
    <source>
        <dbReference type="Pfam" id="PF12696"/>
    </source>
</evidence>
<dbReference type="NCBIfam" id="NF045973">
    <property type="entry name" value="conju_CD1115"/>
    <property type="match status" value="1"/>
</dbReference>
<dbReference type="Pfam" id="PF02534">
    <property type="entry name" value="T4SS-DNA_transf"/>
    <property type="match status" value="1"/>
</dbReference>
<dbReference type="Gene3D" id="3.40.50.300">
    <property type="entry name" value="P-loop containing nucleotide triphosphate hydrolases"/>
    <property type="match status" value="1"/>
</dbReference>
<dbReference type="InterPro" id="IPR032689">
    <property type="entry name" value="TraG-D_C"/>
</dbReference>
<evidence type="ECO:0000256" key="5">
    <source>
        <dbReference type="ARBA" id="ARBA00022989"/>
    </source>
</evidence>
<evidence type="ECO:0000256" key="7">
    <source>
        <dbReference type="SAM" id="Phobius"/>
    </source>
</evidence>
<dbReference type="InterPro" id="IPR051539">
    <property type="entry name" value="T4SS-coupling_protein"/>
</dbReference>
<evidence type="ECO:0000313" key="9">
    <source>
        <dbReference type="EMBL" id="ACZ58652.1"/>
    </source>
</evidence>
<dbReference type="PANTHER" id="PTHR37937">
    <property type="entry name" value="CONJUGATIVE TRANSFER: DNA TRANSPORT"/>
    <property type="match status" value="1"/>
</dbReference>
<dbReference type="PATRIC" id="fig|1280.4347.peg.28"/>
<keyword evidence="4 7" id="KW-0812">Transmembrane</keyword>
<proteinExistence type="inferred from homology"/>
<dbReference type="EMBL" id="GQ900389">
    <property type="protein sequence ID" value="ACZ58652.1"/>
    <property type="molecule type" value="Genomic_DNA"/>
</dbReference>
<dbReference type="InterPro" id="IPR027417">
    <property type="entry name" value="P-loop_NTPase"/>
</dbReference>
<gene>
    <name evidence="9" type="ORF">SAP028A_001</name>
</gene>
<reference evidence="9" key="1">
    <citation type="submission" date="2009-08" db="EMBL/GenBank/DDBJ databases">
        <authorList>
            <person name="Gill J."/>
            <person name="Borman J."/>
            <person name="Shetty J."/>
            <person name="Hostetler J."/>
            <person name="Durkin S."/>
            <person name="Montgomery B."/>
        </authorList>
    </citation>
    <scope>NUCLEOTIDE SEQUENCE</scope>
    <source>
        <strain evidence="9">WB43S</strain>
        <plasmid evidence="9">pWBG745</plasmid>
    </source>
</reference>
<evidence type="ECO:0000256" key="3">
    <source>
        <dbReference type="ARBA" id="ARBA00022475"/>
    </source>
</evidence>
<feature type="transmembrane region" description="Helical" evidence="7">
    <location>
        <begin position="24"/>
        <end position="57"/>
    </location>
</feature>
<dbReference type="RefSeq" id="WP_012816493.1">
    <property type="nucleotide sequence ID" value="NC_013325.1"/>
</dbReference>
<keyword evidence="3" id="KW-1003">Cell membrane</keyword>
<keyword evidence="5 7" id="KW-1133">Transmembrane helix</keyword>
<name>D2J7A3_STAAU</name>
<dbReference type="AlphaFoldDB" id="D2J7A3"/>
<comment type="subcellular location">
    <subcellularLocation>
        <location evidence="1">Cell membrane</location>
        <topology evidence="1">Multi-pass membrane protein</topology>
    </subcellularLocation>
</comment>
<sequence length="924" mass="106377">MRFGSKDKHGYRRKKLSFSQNKHLLAHPCILVSILLLIMLLATAIANFLINILMTVFFGNHDIFTNMKQLNTKYTDYIFNFRLDAVLLYIPIWVLVFIFFGKKVYQFRQRFKSLNNNEKASGRFATRKEITQQYKAIPQREHAFEGEGGLPVAMFGVYDFVTKTKQYLEQRKTAIREINGITDLTADEKLELRKDKLGKMNKEFATTFFSKREFTFIDESPTNNLIVGTSRSGKGEIVVLSMIENYSRSSEQPSLIVNDMKGELFSASYKTLENRGYQVEIFNLDQPMESTMSFNPLQQVIDEYMKGDLGEAQEMTKQITYTLTNNEGVEDNEWNLMAGALINAMILALCEETLPKNPEKVTLYSVSNMLQTLSTKRFYKEIAIGNKVQLIEVSALDEYMERFPSHSPAKTQYATVQAAPDKMRSSIIGTALKALQPFTTDTIAKLTSHTSFDINKLGFPSIIDGYATKDSTFELGVQVLRDGENGIEYEEVEGIQIGVNEYGYWQYPFKTVLKVGDRIETIEKDGNNQVITSYFYVDHIDDKGQVTFNQKGELDNSDITIRKFNSFPKPIAVFMVVPDYNNANHGIASILVNQIVFEISKNSQLYTENQSTYRRVIFHLDEAGNMPPIPNLSQKVNVSLSRGLRFNFFVQAFSQFKDKYGDAYDAIMDACQNKVYIMATQEQTLKDFSAMIGSQQITVHSRSGEAGAIKSSITENQEERPLLRPDELARLQEGETVVVRNLKRQDKKRNKVMSYPIFNDGKYAMKYRYQYLSDLMDTSQSIIHFRPMLKARCEHRHLQLEATLVDWDKRIEEMQEGIDGQKEQENKNINDINQYKQSNEEGNVAVRVKRLETLKEKVGDAIFDKITRRFERYLRTYAEQGKNVNTITQKKLEELVSADNEVKEEEKTKRIEMIQKFIKEAKTT</sequence>
<dbReference type="SUPFAM" id="SSF52540">
    <property type="entry name" value="P-loop containing nucleoside triphosphate hydrolases"/>
    <property type="match status" value="2"/>
</dbReference>
<keyword evidence="6 7" id="KW-0472">Membrane</keyword>
<accession>D2J7A3</accession>
<dbReference type="GO" id="GO:0005886">
    <property type="term" value="C:plasma membrane"/>
    <property type="evidence" value="ECO:0007669"/>
    <property type="project" value="UniProtKB-SubCell"/>
</dbReference>
<geneLocation type="plasmid" evidence="9">
    <name>pWBG745</name>
</geneLocation>
<dbReference type="InterPro" id="IPR003688">
    <property type="entry name" value="TraG/VirD4"/>
</dbReference>
<dbReference type="PANTHER" id="PTHR37937:SF1">
    <property type="entry name" value="CONJUGATIVE TRANSFER: DNA TRANSPORT"/>
    <property type="match status" value="1"/>
</dbReference>
<evidence type="ECO:0000256" key="4">
    <source>
        <dbReference type="ARBA" id="ARBA00022692"/>
    </source>
</evidence>
<evidence type="ECO:0000256" key="1">
    <source>
        <dbReference type="ARBA" id="ARBA00004651"/>
    </source>
</evidence>
<keyword evidence="9" id="KW-0614">Plasmid</keyword>
<reference evidence="9" key="2">
    <citation type="submission" date="2009-12" db="EMBL/GenBank/DDBJ databases">
        <authorList>
            <person name="Summers A.O."/>
            <person name="Shearer J."/>
            <person name="Wireman J."/>
        </authorList>
    </citation>
    <scope>NUCLEOTIDE SEQUENCE</scope>
    <source>
        <strain evidence="9">WB43S</strain>
        <plasmid evidence="9">pWBG745</plasmid>
    </source>
</reference>
<feature type="domain" description="TraD/TraG TraM recognition site" evidence="8">
    <location>
        <begin position="615"/>
        <end position="732"/>
    </location>
</feature>
<feature type="transmembrane region" description="Helical" evidence="7">
    <location>
        <begin position="77"/>
        <end position="100"/>
    </location>
</feature>
<dbReference type="Pfam" id="PF12696">
    <property type="entry name" value="TraG-D_C"/>
    <property type="match status" value="1"/>
</dbReference>